<dbReference type="InterPro" id="IPR001387">
    <property type="entry name" value="Cro/C1-type_HTH"/>
</dbReference>
<accession>A0A9W3TH70</accession>
<dbReference type="SMART" id="SM00530">
    <property type="entry name" value="HTH_XRE"/>
    <property type="match status" value="1"/>
</dbReference>
<reference evidence="1 2" key="1">
    <citation type="submission" date="2017-03" db="EMBL/GenBank/DDBJ databases">
        <title>Complete genome sequence of Bacillus thuringiensis L-7601, a novel melanin producing strain.</title>
        <authorList>
            <person name="Cai J."/>
            <person name="Cao Z."/>
            <person name="Tan T."/>
        </authorList>
    </citation>
    <scope>NUCLEOTIDE SEQUENCE [LARGE SCALE GENOMIC DNA]</scope>
    <source>
        <strain evidence="1 2">L-7601</strain>
    </source>
</reference>
<protein>
    <submittedName>
        <fullName evidence="1">Transcriptional regulator</fullName>
    </submittedName>
</protein>
<dbReference type="GO" id="GO:0003677">
    <property type="term" value="F:DNA binding"/>
    <property type="evidence" value="ECO:0007669"/>
    <property type="project" value="InterPro"/>
</dbReference>
<dbReference type="InterPro" id="IPR010982">
    <property type="entry name" value="Lambda_DNA-bd_dom_sf"/>
</dbReference>
<sequence length="157" mass="18871">MNDFGQLLRELRGNHSLREMANLIGISHVQLSNLEKGVDPRTGKFNRPSLETIKKLAKAYNYDYETLIKKAGYYFFHFDENNVMSAEEWEKAEEEWKKTEEYKEIEEETHRKWEQHWEELEKKMKFEKQMVDTLNKLNDSNLHLLNEMANIMLKAQN</sequence>
<dbReference type="RefSeq" id="WP_079246028.1">
    <property type="nucleotide sequence ID" value="NZ_JARSYF010000010.1"/>
</dbReference>
<dbReference type="EMBL" id="CP020002">
    <property type="protein sequence ID" value="AQY41160.1"/>
    <property type="molecule type" value="Genomic_DNA"/>
</dbReference>
<dbReference type="Proteomes" id="UP000191057">
    <property type="component" value="Chromosome"/>
</dbReference>
<name>A0A9W3TH70_BACTU</name>
<dbReference type="SUPFAM" id="SSF47413">
    <property type="entry name" value="lambda repressor-like DNA-binding domains"/>
    <property type="match status" value="1"/>
</dbReference>
<gene>
    <name evidence="1" type="ORF">B4918_25765</name>
</gene>
<organism evidence="1 2">
    <name type="scientific">Bacillus thuringiensis</name>
    <dbReference type="NCBI Taxonomy" id="1428"/>
    <lineage>
        <taxon>Bacteria</taxon>
        <taxon>Bacillati</taxon>
        <taxon>Bacillota</taxon>
        <taxon>Bacilli</taxon>
        <taxon>Bacillales</taxon>
        <taxon>Bacillaceae</taxon>
        <taxon>Bacillus</taxon>
        <taxon>Bacillus cereus group</taxon>
    </lineage>
</organism>
<dbReference type="PROSITE" id="PS50943">
    <property type="entry name" value="HTH_CROC1"/>
    <property type="match status" value="1"/>
</dbReference>
<proteinExistence type="predicted"/>
<dbReference type="AlphaFoldDB" id="A0A9W3TH70"/>
<evidence type="ECO:0000313" key="1">
    <source>
        <dbReference type="EMBL" id="AQY41160.1"/>
    </source>
</evidence>
<dbReference type="Gene3D" id="1.10.260.40">
    <property type="entry name" value="lambda repressor-like DNA-binding domains"/>
    <property type="match status" value="1"/>
</dbReference>
<dbReference type="CDD" id="cd00093">
    <property type="entry name" value="HTH_XRE"/>
    <property type="match status" value="1"/>
</dbReference>
<dbReference type="Pfam" id="PF01381">
    <property type="entry name" value="HTH_3"/>
    <property type="match status" value="1"/>
</dbReference>
<evidence type="ECO:0000313" key="2">
    <source>
        <dbReference type="Proteomes" id="UP000191057"/>
    </source>
</evidence>